<feature type="non-terminal residue" evidence="2">
    <location>
        <position position="1"/>
    </location>
</feature>
<gene>
    <name evidence="2" type="ORF">KEH51_29245</name>
</gene>
<evidence type="ECO:0000313" key="2">
    <source>
        <dbReference type="EMBL" id="MBR8646362.1"/>
    </source>
</evidence>
<sequence>MKNVSDEPVGMFDYPTLNLVDEKGTKYESDIDASSNYTVETGIDNSKILSDLNPDISVTDTQVYEISKEKFATGKWYIQVGDAKVQIK</sequence>
<name>A0A941FUL1_9BACI</name>
<evidence type="ECO:0008006" key="4">
    <source>
        <dbReference type="Google" id="ProtNLM"/>
    </source>
</evidence>
<protein>
    <recommendedName>
        <fullName evidence="4">DUF4352 domain-containing protein</fullName>
    </recommendedName>
</protein>
<dbReference type="EMBL" id="JAGTPW010000094">
    <property type="protein sequence ID" value="MBR8646362.1"/>
    <property type="molecule type" value="Genomic_DNA"/>
</dbReference>
<proteinExistence type="predicted"/>
<comment type="caution">
    <text evidence="2">The sequence shown here is derived from an EMBL/GenBank/DDBJ whole genome shotgun (WGS) entry which is preliminary data.</text>
</comment>
<reference evidence="2" key="1">
    <citation type="submission" date="2021-04" db="EMBL/GenBank/DDBJ databases">
        <title>Whole genome sequencing of Enterococci isolates from hospitalized patients.</title>
        <authorList>
            <person name="Ogoti B.M."/>
            <person name="Onyambu F.G."/>
        </authorList>
    </citation>
    <scope>NUCLEOTIDE SEQUENCE</scope>
    <source>
        <strain evidence="2">242</strain>
    </source>
</reference>
<evidence type="ECO:0000256" key="1">
    <source>
        <dbReference type="ARBA" id="ARBA00022729"/>
    </source>
</evidence>
<dbReference type="AlphaFoldDB" id="A0A941FUL1"/>
<dbReference type="Proteomes" id="UP000680045">
    <property type="component" value="Unassembled WGS sequence"/>
</dbReference>
<dbReference type="Gene3D" id="2.60.40.1240">
    <property type="match status" value="1"/>
</dbReference>
<accession>A0A941FUL1</accession>
<evidence type="ECO:0000313" key="3">
    <source>
        <dbReference type="Proteomes" id="UP000680045"/>
    </source>
</evidence>
<organism evidence="2 3">
    <name type="scientific">Peribacillus frigoritolerans</name>
    <dbReference type="NCBI Taxonomy" id="450367"/>
    <lineage>
        <taxon>Bacteria</taxon>
        <taxon>Bacillati</taxon>
        <taxon>Bacillota</taxon>
        <taxon>Bacilli</taxon>
        <taxon>Bacillales</taxon>
        <taxon>Bacillaceae</taxon>
        <taxon>Peribacillus</taxon>
    </lineage>
</organism>
<keyword evidence="1" id="KW-0732">Signal</keyword>
<dbReference type="InterPro" id="IPR029050">
    <property type="entry name" value="Immunoprotect_excell_Ig-like"/>
</dbReference>